<comment type="caution">
    <text evidence="1">The sequence shown here is derived from an EMBL/GenBank/DDBJ whole genome shotgun (WGS) entry which is preliminary data.</text>
</comment>
<reference evidence="1 2" key="1">
    <citation type="journal article" date="2018" name="Nat. Biotechnol.">
        <title>A standardized bacterial taxonomy based on genome phylogeny substantially revises the tree of life.</title>
        <authorList>
            <person name="Parks D.H."/>
            <person name="Chuvochina M."/>
            <person name="Waite D.W."/>
            <person name="Rinke C."/>
            <person name="Skarshewski A."/>
            <person name="Chaumeil P.A."/>
            <person name="Hugenholtz P."/>
        </authorList>
    </citation>
    <scope>NUCLEOTIDE SEQUENCE [LARGE SCALE GENOMIC DNA]</scope>
    <source>
        <strain evidence="1">UBA9015</strain>
    </source>
</reference>
<sequence length="137" mass="14500">MSLMLALAATTLGETIEHRVTVAHAGAEHAATYRARVALDTKTIGAHTPNRPSRQQCMWTAAVTVERALDAAPQAARAVATDRTLRGTQPGDCRTARPAIEQAVADRSPAIRDRLVAAAENDRATLVAELEALVPNG</sequence>
<evidence type="ECO:0000313" key="1">
    <source>
        <dbReference type="EMBL" id="HCB75028.1"/>
    </source>
</evidence>
<accession>A0A3D0WAM6</accession>
<protein>
    <submittedName>
        <fullName evidence="1">Uncharacterized protein</fullName>
    </submittedName>
</protein>
<name>A0A3D0WAM6_9SPHN</name>
<dbReference type="AlphaFoldDB" id="A0A3D0WAM6"/>
<gene>
    <name evidence="1" type="ORF">DEP91_02465</name>
</gene>
<evidence type="ECO:0000313" key="2">
    <source>
        <dbReference type="Proteomes" id="UP000262699"/>
    </source>
</evidence>
<dbReference type="EMBL" id="DOYJ01000078">
    <property type="protein sequence ID" value="HCB75028.1"/>
    <property type="molecule type" value="Genomic_DNA"/>
</dbReference>
<organism evidence="1 2">
    <name type="scientific">Sphingomonas bacterium</name>
    <dbReference type="NCBI Taxonomy" id="1895847"/>
    <lineage>
        <taxon>Bacteria</taxon>
        <taxon>Pseudomonadati</taxon>
        <taxon>Pseudomonadota</taxon>
        <taxon>Alphaproteobacteria</taxon>
        <taxon>Sphingomonadales</taxon>
        <taxon>Sphingomonadaceae</taxon>
        <taxon>Sphingomonas</taxon>
    </lineage>
</organism>
<proteinExistence type="predicted"/>
<dbReference type="Proteomes" id="UP000262699">
    <property type="component" value="Unassembled WGS sequence"/>
</dbReference>